<feature type="domain" description="Ig-like" evidence="2">
    <location>
        <begin position="10"/>
        <end position="110"/>
    </location>
</feature>
<dbReference type="KEGG" id="bgt:106060632"/>
<dbReference type="SMART" id="SM00409">
    <property type="entry name" value="IG"/>
    <property type="match status" value="1"/>
</dbReference>
<dbReference type="InterPro" id="IPR007110">
    <property type="entry name" value="Ig-like_dom"/>
</dbReference>
<dbReference type="SUPFAM" id="SSF48726">
    <property type="entry name" value="Immunoglobulin"/>
    <property type="match status" value="1"/>
</dbReference>
<dbReference type="AlphaFoldDB" id="A0A2C9LKY9"/>
<dbReference type="VEuPathDB" id="VectorBase:BGLB032143"/>
<evidence type="ECO:0000313" key="4">
    <source>
        <dbReference type="Proteomes" id="UP000076420"/>
    </source>
</evidence>
<dbReference type="InterPro" id="IPR036179">
    <property type="entry name" value="Ig-like_dom_sf"/>
</dbReference>
<dbReference type="Pfam" id="PF13927">
    <property type="entry name" value="Ig_3"/>
    <property type="match status" value="1"/>
</dbReference>
<feature type="chain" id="PRO_5012835777" description="Ig-like domain-containing protein" evidence="1">
    <location>
        <begin position="19"/>
        <end position="129"/>
    </location>
</feature>
<dbReference type="Proteomes" id="UP000076420">
    <property type="component" value="Unassembled WGS sequence"/>
</dbReference>
<organism evidence="3 4">
    <name type="scientific">Biomphalaria glabrata</name>
    <name type="common">Bloodfluke planorb</name>
    <name type="synonym">Freshwater snail</name>
    <dbReference type="NCBI Taxonomy" id="6526"/>
    <lineage>
        <taxon>Eukaryota</taxon>
        <taxon>Metazoa</taxon>
        <taxon>Spiralia</taxon>
        <taxon>Lophotrochozoa</taxon>
        <taxon>Mollusca</taxon>
        <taxon>Gastropoda</taxon>
        <taxon>Heterobranchia</taxon>
        <taxon>Euthyneura</taxon>
        <taxon>Panpulmonata</taxon>
        <taxon>Hygrophila</taxon>
        <taxon>Lymnaeoidea</taxon>
        <taxon>Planorbidae</taxon>
        <taxon>Biomphalaria</taxon>
    </lineage>
</organism>
<dbReference type="PROSITE" id="PS50835">
    <property type="entry name" value="IG_LIKE"/>
    <property type="match status" value="1"/>
</dbReference>
<evidence type="ECO:0000256" key="1">
    <source>
        <dbReference type="SAM" id="SignalP"/>
    </source>
</evidence>
<dbReference type="InterPro" id="IPR013783">
    <property type="entry name" value="Ig-like_fold"/>
</dbReference>
<gene>
    <name evidence="3" type="primary">106060632</name>
</gene>
<protein>
    <recommendedName>
        <fullName evidence="2">Ig-like domain-containing protein</fullName>
    </recommendedName>
</protein>
<dbReference type="STRING" id="6526.A0A2C9LKY9"/>
<sequence length="129" mass="15032">MASWIYLLLSSVVMLTRAQDTFYFNIKPQNKEAVEGTETRLHCDVSDRRHIYFQWTQAGKPIVNTTRKYQEDSNLRILRVLRGQDEGPFQCVATNYTTGFSLQSQEAYITIRCEYLFFCNRSGELGGRE</sequence>
<evidence type="ECO:0000313" key="3">
    <source>
        <dbReference type="EnsemblMetazoa" id="BGLB032143-PA"/>
    </source>
</evidence>
<dbReference type="InterPro" id="IPR003599">
    <property type="entry name" value="Ig_sub"/>
</dbReference>
<evidence type="ECO:0000259" key="2">
    <source>
        <dbReference type="PROSITE" id="PS50835"/>
    </source>
</evidence>
<proteinExistence type="predicted"/>
<dbReference type="VEuPathDB" id="VectorBase:BGLAX_035914"/>
<dbReference type="Gene3D" id="2.60.40.10">
    <property type="entry name" value="Immunoglobulins"/>
    <property type="match status" value="1"/>
</dbReference>
<reference evidence="3" key="1">
    <citation type="submission" date="2020-05" db="UniProtKB">
        <authorList>
            <consortium name="EnsemblMetazoa"/>
        </authorList>
    </citation>
    <scope>IDENTIFICATION</scope>
    <source>
        <strain evidence="3">BB02</strain>
    </source>
</reference>
<keyword evidence="1" id="KW-0732">Signal</keyword>
<name>A0A2C9LKY9_BIOGL</name>
<accession>A0A2C9LKY9</accession>
<dbReference type="EnsemblMetazoa" id="BGLB032143-RA">
    <property type="protein sequence ID" value="BGLB032143-PA"/>
    <property type="gene ID" value="BGLB032143"/>
</dbReference>
<feature type="signal peptide" evidence="1">
    <location>
        <begin position="1"/>
        <end position="18"/>
    </location>
</feature>